<dbReference type="RefSeq" id="WP_035251790.1">
    <property type="nucleotide sequence ID" value="NZ_AQQY01000007.1"/>
</dbReference>
<reference evidence="7 8" key="1">
    <citation type="submission" date="2013-04" db="EMBL/GenBank/DDBJ databases">
        <title>Shimia sp. 22II-S11-Z10 Genome Sequencing.</title>
        <authorList>
            <person name="Lai Q."/>
            <person name="Li G."/>
            <person name="Shao Z."/>
        </authorList>
    </citation>
    <scope>NUCLEOTIDE SEQUENCE [LARGE SCALE GENOMIC DNA]</scope>
    <source>
        <strain evidence="8">22II-S11-Z10</strain>
    </source>
</reference>
<feature type="transmembrane region" description="Helical" evidence="6">
    <location>
        <begin position="55"/>
        <end position="84"/>
    </location>
</feature>
<dbReference type="PATRIC" id="fig|1461693.3.peg.2434"/>
<dbReference type="PANTHER" id="PTHR21716">
    <property type="entry name" value="TRANSMEMBRANE PROTEIN"/>
    <property type="match status" value="1"/>
</dbReference>
<feature type="transmembrane region" description="Helical" evidence="6">
    <location>
        <begin position="207"/>
        <end position="228"/>
    </location>
</feature>
<dbReference type="eggNOG" id="COG0628">
    <property type="taxonomic scope" value="Bacteria"/>
</dbReference>
<dbReference type="EMBL" id="AQQY01000007">
    <property type="protein sequence ID" value="KCV81634.1"/>
    <property type="molecule type" value="Genomic_DNA"/>
</dbReference>
<feature type="transmembrane region" description="Helical" evidence="6">
    <location>
        <begin position="266"/>
        <end position="282"/>
    </location>
</feature>
<feature type="transmembrane region" description="Helical" evidence="6">
    <location>
        <begin position="145"/>
        <end position="166"/>
    </location>
</feature>
<feature type="transmembrane region" description="Helical" evidence="6">
    <location>
        <begin position="234"/>
        <end position="259"/>
    </location>
</feature>
<evidence type="ECO:0000256" key="6">
    <source>
        <dbReference type="SAM" id="Phobius"/>
    </source>
</evidence>
<evidence type="ECO:0000256" key="2">
    <source>
        <dbReference type="ARBA" id="ARBA00009773"/>
    </source>
</evidence>
<organism evidence="7 8">
    <name type="scientific">Actibacterium atlanticum</name>
    <dbReference type="NCBI Taxonomy" id="1461693"/>
    <lineage>
        <taxon>Bacteria</taxon>
        <taxon>Pseudomonadati</taxon>
        <taxon>Pseudomonadota</taxon>
        <taxon>Alphaproteobacteria</taxon>
        <taxon>Rhodobacterales</taxon>
        <taxon>Roseobacteraceae</taxon>
        <taxon>Actibacterium</taxon>
    </lineage>
</organism>
<comment type="caution">
    <text evidence="7">The sequence shown here is derived from an EMBL/GenBank/DDBJ whole genome shotgun (WGS) entry which is preliminary data.</text>
</comment>
<dbReference type="Proteomes" id="UP000024836">
    <property type="component" value="Unassembled WGS sequence"/>
</dbReference>
<name>A0A058ZJ31_9RHOB</name>
<evidence type="ECO:0000256" key="4">
    <source>
        <dbReference type="ARBA" id="ARBA00022989"/>
    </source>
</evidence>
<gene>
    <name evidence="7" type="ORF">ATO10_11997</name>
</gene>
<evidence type="ECO:0000256" key="3">
    <source>
        <dbReference type="ARBA" id="ARBA00022692"/>
    </source>
</evidence>
<sequence length="366" mass="39693">MALPVRDQMKYWGVAGAVLMALLWVLGDVILPFVVGMAIAYCLDPIADWLEDHGFSRVWATVTITFFALLIFVAAALLVLPMLIEQALALVNVAPQAAQELQAYLTERFPALQDENSTIRQSLVSLGDTIQARGGELLNTVLNSAMSVINVVMLIVLVPVITFYLLMDWDRMVAEINKLLPLDHAPAIRHVAKEVDKTLAAFIRGQGTVCLIMGTLYAVSLMLVGLQFGLVVGFFSGIIAFIPYVSSILGGVLAIGLAIFQFWGEWHMIGLVAAIYIGGQILEGNFITPKLVGGSVGLHPVWLIFSLTAFGTVFGFVGLMVAVPIAASIGVLLRFGLRQYQQGRLYNGTTGRLVREAETQPDTDEA</sequence>
<keyword evidence="4 6" id="KW-1133">Transmembrane helix</keyword>
<dbReference type="PANTHER" id="PTHR21716:SF64">
    <property type="entry name" value="AI-2 TRANSPORT PROTEIN TQSA"/>
    <property type="match status" value="1"/>
</dbReference>
<feature type="transmembrane region" description="Helical" evidence="6">
    <location>
        <begin position="302"/>
        <end position="335"/>
    </location>
</feature>
<keyword evidence="8" id="KW-1185">Reference proteome</keyword>
<dbReference type="OrthoDB" id="5792512at2"/>
<evidence type="ECO:0000256" key="1">
    <source>
        <dbReference type="ARBA" id="ARBA00004141"/>
    </source>
</evidence>
<keyword evidence="5 6" id="KW-0472">Membrane</keyword>
<feature type="transmembrane region" description="Helical" evidence="6">
    <location>
        <begin position="12"/>
        <end position="43"/>
    </location>
</feature>
<dbReference type="InterPro" id="IPR002549">
    <property type="entry name" value="AI-2E-like"/>
</dbReference>
<dbReference type="GO" id="GO:0055085">
    <property type="term" value="P:transmembrane transport"/>
    <property type="evidence" value="ECO:0007669"/>
    <property type="project" value="TreeGrafter"/>
</dbReference>
<dbReference type="AlphaFoldDB" id="A0A058ZJ31"/>
<evidence type="ECO:0008006" key="9">
    <source>
        <dbReference type="Google" id="ProtNLM"/>
    </source>
</evidence>
<dbReference type="STRING" id="1461693.ATO10_11997"/>
<accession>A0A058ZJ31</accession>
<protein>
    <recommendedName>
        <fullName evidence="9">Permease</fullName>
    </recommendedName>
</protein>
<keyword evidence="3 6" id="KW-0812">Transmembrane</keyword>
<evidence type="ECO:0000313" key="7">
    <source>
        <dbReference type="EMBL" id="KCV81634.1"/>
    </source>
</evidence>
<proteinExistence type="inferred from homology"/>
<dbReference type="GO" id="GO:0016020">
    <property type="term" value="C:membrane"/>
    <property type="evidence" value="ECO:0007669"/>
    <property type="project" value="UniProtKB-SubCell"/>
</dbReference>
<dbReference type="Pfam" id="PF01594">
    <property type="entry name" value="AI-2E_transport"/>
    <property type="match status" value="1"/>
</dbReference>
<evidence type="ECO:0000256" key="5">
    <source>
        <dbReference type="ARBA" id="ARBA00023136"/>
    </source>
</evidence>
<comment type="similarity">
    <text evidence="2">Belongs to the autoinducer-2 exporter (AI-2E) (TC 2.A.86) family.</text>
</comment>
<evidence type="ECO:0000313" key="8">
    <source>
        <dbReference type="Proteomes" id="UP000024836"/>
    </source>
</evidence>
<comment type="subcellular location">
    <subcellularLocation>
        <location evidence="1">Membrane</location>
        <topology evidence="1">Multi-pass membrane protein</topology>
    </subcellularLocation>
</comment>